<accession>C8W1V8</accession>
<evidence type="ECO:0000259" key="13">
    <source>
        <dbReference type="PROSITE" id="PS50112"/>
    </source>
</evidence>
<evidence type="ECO:0000259" key="15">
    <source>
        <dbReference type="PROSITE" id="PS50885"/>
    </source>
</evidence>
<feature type="domain" description="PAS" evidence="13">
    <location>
        <begin position="366"/>
        <end position="414"/>
    </location>
</feature>
<reference evidence="17 18" key="1">
    <citation type="journal article" date="2009" name="Stand. Genomic Sci.">
        <title>Complete genome sequence of Desulfotomaculum acetoxidans type strain (5575).</title>
        <authorList>
            <person name="Spring S."/>
            <person name="Lapidus A."/>
            <person name="Schroder M."/>
            <person name="Gleim D."/>
            <person name="Sims D."/>
            <person name="Meincke L."/>
            <person name="Glavina Del Rio T."/>
            <person name="Tice H."/>
            <person name="Copeland A."/>
            <person name="Cheng J.F."/>
            <person name="Lucas S."/>
            <person name="Chen F."/>
            <person name="Nolan M."/>
            <person name="Bruce D."/>
            <person name="Goodwin L."/>
            <person name="Pitluck S."/>
            <person name="Ivanova N."/>
            <person name="Mavromatis K."/>
            <person name="Mikhailova N."/>
            <person name="Pati A."/>
            <person name="Chen A."/>
            <person name="Palaniappan K."/>
            <person name="Land M."/>
            <person name="Hauser L."/>
            <person name="Chang Y.J."/>
            <person name="Jeffries C.D."/>
            <person name="Chain P."/>
            <person name="Saunders E."/>
            <person name="Brettin T."/>
            <person name="Detter J.C."/>
            <person name="Goker M."/>
            <person name="Bristow J."/>
            <person name="Eisen J.A."/>
            <person name="Markowitz V."/>
            <person name="Hugenholtz P."/>
            <person name="Kyrpides N.C."/>
            <person name="Klenk H.P."/>
            <person name="Han C."/>
        </authorList>
    </citation>
    <scope>NUCLEOTIDE SEQUENCE [LARGE SCALE GENOMIC DNA]</scope>
    <source>
        <strain evidence="18">ATCC 49208 / DSM 771 / VKM B-1644</strain>
    </source>
</reference>
<name>C8W1V8_DESAS</name>
<dbReference type="Gene3D" id="1.10.3210.10">
    <property type="entry name" value="Hypothetical protein af1432"/>
    <property type="match status" value="1"/>
</dbReference>
<evidence type="ECO:0000259" key="14">
    <source>
        <dbReference type="PROSITE" id="PS50113"/>
    </source>
</evidence>
<dbReference type="InterPro" id="IPR000014">
    <property type="entry name" value="PAS"/>
</dbReference>
<dbReference type="Proteomes" id="UP000002217">
    <property type="component" value="Chromosome"/>
</dbReference>
<dbReference type="SMART" id="SM00065">
    <property type="entry name" value="GAF"/>
    <property type="match status" value="3"/>
</dbReference>
<keyword evidence="6" id="KW-0547">Nucleotide-binding</keyword>
<dbReference type="InterPro" id="IPR013655">
    <property type="entry name" value="PAS_fold_3"/>
</dbReference>
<evidence type="ECO:0000256" key="9">
    <source>
        <dbReference type="ARBA" id="ARBA00022989"/>
    </source>
</evidence>
<dbReference type="InterPro" id="IPR052020">
    <property type="entry name" value="Cyclic_di-GMP/3'3'-cGAMP_PDE"/>
</dbReference>
<dbReference type="InterPro" id="IPR035965">
    <property type="entry name" value="PAS-like_dom_sf"/>
</dbReference>
<keyword evidence="11 12" id="KW-0472">Membrane</keyword>
<gene>
    <name evidence="17" type="ordered locus">Dtox_2814</name>
</gene>
<dbReference type="KEGG" id="dae:Dtox_2814"/>
<feature type="transmembrane region" description="Helical" evidence="12">
    <location>
        <begin position="288"/>
        <end position="306"/>
    </location>
</feature>
<feature type="domain" description="PAC" evidence="14">
    <location>
        <begin position="569"/>
        <end position="621"/>
    </location>
</feature>
<evidence type="ECO:0000256" key="4">
    <source>
        <dbReference type="ARBA" id="ARBA00022679"/>
    </source>
</evidence>
<evidence type="ECO:0000256" key="10">
    <source>
        <dbReference type="ARBA" id="ARBA00023012"/>
    </source>
</evidence>
<evidence type="ECO:0000256" key="3">
    <source>
        <dbReference type="ARBA" id="ARBA00022553"/>
    </source>
</evidence>
<dbReference type="eggNOG" id="COG4191">
    <property type="taxonomic scope" value="Bacteria"/>
</dbReference>
<evidence type="ECO:0000256" key="12">
    <source>
        <dbReference type="SAM" id="Phobius"/>
    </source>
</evidence>
<keyword evidence="18" id="KW-1185">Reference proteome</keyword>
<evidence type="ECO:0000256" key="11">
    <source>
        <dbReference type="ARBA" id="ARBA00023136"/>
    </source>
</evidence>
<feature type="domain" description="HD-GYP" evidence="16">
    <location>
        <begin position="1150"/>
        <end position="1335"/>
    </location>
</feature>
<dbReference type="SUPFAM" id="SSF103190">
    <property type="entry name" value="Sensory domain-like"/>
    <property type="match status" value="1"/>
</dbReference>
<comment type="subcellular location">
    <subcellularLocation>
        <location evidence="1">Cell membrane</location>
        <topology evidence="1">Multi-pass membrane protein</topology>
    </subcellularLocation>
</comment>
<dbReference type="InterPro" id="IPR003018">
    <property type="entry name" value="GAF"/>
</dbReference>
<dbReference type="Pfam" id="PF02743">
    <property type="entry name" value="dCache_1"/>
    <property type="match status" value="1"/>
</dbReference>
<dbReference type="InterPro" id="IPR006675">
    <property type="entry name" value="HDIG_dom"/>
</dbReference>
<evidence type="ECO:0000256" key="7">
    <source>
        <dbReference type="ARBA" id="ARBA00022777"/>
    </source>
</evidence>
<dbReference type="GO" id="GO:0016301">
    <property type="term" value="F:kinase activity"/>
    <property type="evidence" value="ECO:0007669"/>
    <property type="project" value="UniProtKB-KW"/>
</dbReference>
<evidence type="ECO:0000256" key="8">
    <source>
        <dbReference type="ARBA" id="ARBA00022840"/>
    </source>
</evidence>
<keyword evidence="5 12" id="KW-0812">Transmembrane</keyword>
<dbReference type="PANTHER" id="PTHR45228">
    <property type="entry name" value="CYCLIC DI-GMP PHOSPHODIESTERASE TM_0186-RELATED"/>
    <property type="match status" value="1"/>
</dbReference>
<dbReference type="FunFam" id="3.30.450.20:FF:000099">
    <property type="entry name" value="Sensory box sensor histidine kinase"/>
    <property type="match status" value="1"/>
</dbReference>
<dbReference type="Pfam" id="PF08447">
    <property type="entry name" value="PAS_3"/>
    <property type="match status" value="1"/>
</dbReference>
<feature type="transmembrane region" description="Helical" evidence="12">
    <location>
        <begin position="12"/>
        <end position="30"/>
    </location>
</feature>
<dbReference type="SMART" id="SM00086">
    <property type="entry name" value="PAC"/>
    <property type="match status" value="2"/>
</dbReference>
<dbReference type="eggNOG" id="COG3437">
    <property type="taxonomic scope" value="Bacteria"/>
</dbReference>
<dbReference type="InterPro" id="IPR033479">
    <property type="entry name" value="dCache_1"/>
</dbReference>
<dbReference type="InterPro" id="IPR003607">
    <property type="entry name" value="HD/PDEase_dom"/>
</dbReference>
<dbReference type="PROSITE" id="PS50885">
    <property type="entry name" value="HAMP"/>
    <property type="match status" value="1"/>
</dbReference>
<evidence type="ECO:0000256" key="5">
    <source>
        <dbReference type="ARBA" id="ARBA00022692"/>
    </source>
</evidence>
<dbReference type="Pfam" id="PF13185">
    <property type="entry name" value="GAF_2"/>
    <property type="match status" value="1"/>
</dbReference>
<keyword evidence="8" id="KW-0067">ATP-binding</keyword>
<keyword evidence="3" id="KW-0597">Phosphoprotein</keyword>
<keyword evidence="9 12" id="KW-1133">Transmembrane helix</keyword>
<keyword evidence="10" id="KW-0902">Two-component regulatory system</keyword>
<keyword evidence="4" id="KW-0808">Transferase</keyword>
<dbReference type="eggNOG" id="COG2202">
    <property type="taxonomic scope" value="Bacteria"/>
</dbReference>
<dbReference type="InterPro" id="IPR037522">
    <property type="entry name" value="HD_GYP_dom"/>
</dbReference>
<dbReference type="NCBIfam" id="TIGR00277">
    <property type="entry name" value="HDIG"/>
    <property type="match status" value="1"/>
</dbReference>
<dbReference type="InterPro" id="IPR029151">
    <property type="entry name" value="Sensor-like_sf"/>
</dbReference>
<dbReference type="NCBIfam" id="TIGR00229">
    <property type="entry name" value="sensory_box"/>
    <property type="match status" value="2"/>
</dbReference>
<dbReference type="PROSITE" id="PS50113">
    <property type="entry name" value="PAC"/>
    <property type="match status" value="2"/>
</dbReference>
<dbReference type="SMART" id="SM00091">
    <property type="entry name" value="PAS"/>
    <property type="match status" value="2"/>
</dbReference>
<dbReference type="STRING" id="485916.Dtox_2814"/>
<dbReference type="Gene3D" id="6.10.340.10">
    <property type="match status" value="1"/>
</dbReference>
<dbReference type="PROSITE" id="PS50112">
    <property type="entry name" value="PAS"/>
    <property type="match status" value="1"/>
</dbReference>
<dbReference type="InterPro" id="IPR029016">
    <property type="entry name" value="GAF-like_dom_sf"/>
</dbReference>
<dbReference type="InterPro" id="IPR000700">
    <property type="entry name" value="PAS-assoc_C"/>
</dbReference>
<proteinExistence type="predicted"/>
<dbReference type="SMART" id="SM00471">
    <property type="entry name" value="HDc"/>
    <property type="match status" value="1"/>
</dbReference>
<dbReference type="CDD" id="cd12914">
    <property type="entry name" value="PDC1_DGC_like"/>
    <property type="match status" value="1"/>
</dbReference>
<dbReference type="CDD" id="cd12915">
    <property type="entry name" value="PDC2_DGC_like"/>
    <property type="match status" value="1"/>
</dbReference>
<dbReference type="HOGENOM" id="CLU_258758_0_0_9"/>
<evidence type="ECO:0000256" key="6">
    <source>
        <dbReference type="ARBA" id="ARBA00022741"/>
    </source>
</evidence>
<dbReference type="CDD" id="cd00077">
    <property type="entry name" value="HDc"/>
    <property type="match status" value="1"/>
</dbReference>
<evidence type="ECO:0000256" key="2">
    <source>
        <dbReference type="ARBA" id="ARBA00022475"/>
    </source>
</evidence>
<dbReference type="SUPFAM" id="SSF55781">
    <property type="entry name" value="GAF domain-like"/>
    <property type="match status" value="3"/>
</dbReference>
<dbReference type="EMBL" id="CP001720">
    <property type="protein sequence ID" value="ACV63579.1"/>
    <property type="molecule type" value="Genomic_DNA"/>
</dbReference>
<protein>
    <submittedName>
        <fullName evidence="17">Putative PAS/PAC sensor protein</fullName>
    </submittedName>
</protein>
<dbReference type="Gene3D" id="3.30.450.40">
    <property type="match status" value="3"/>
</dbReference>
<evidence type="ECO:0000313" key="17">
    <source>
        <dbReference type="EMBL" id="ACV63579.1"/>
    </source>
</evidence>
<dbReference type="InterPro" id="IPR003660">
    <property type="entry name" value="HAMP_dom"/>
</dbReference>
<evidence type="ECO:0000313" key="18">
    <source>
        <dbReference type="Proteomes" id="UP000002217"/>
    </source>
</evidence>
<keyword evidence="2" id="KW-1003">Cell membrane</keyword>
<dbReference type="SUPFAM" id="SSF109604">
    <property type="entry name" value="HD-domain/PDEase-like"/>
    <property type="match status" value="1"/>
</dbReference>
<dbReference type="GO" id="GO:0005524">
    <property type="term" value="F:ATP binding"/>
    <property type="evidence" value="ECO:0007669"/>
    <property type="project" value="UniProtKB-KW"/>
</dbReference>
<dbReference type="RefSeq" id="WP_015758272.1">
    <property type="nucleotide sequence ID" value="NC_013216.1"/>
</dbReference>
<dbReference type="Gene3D" id="3.30.450.20">
    <property type="entry name" value="PAS domain"/>
    <property type="match status" value="4"/>
</dbReference>
<dbReference type="Pfam" id="PF01590">
    <property type="entry name" value="GAF"/>
    <property type="match status" value="2"/>
</dbReference>
<dbReference type="GO" id="GO:0005886">
    <property type="term" value="C:plasma membrane"/>
    <property type="evidence" value="ECO:0007669"/>
    <property type="project" value="UniProtKB-SubCell"/>
</dbReference>
<dbReference type="SUPFAM" id="SSF55785">
    <property type="entry name" value="PYP-like sensor domain (PAS domain)"/>
    <property type="match status" value="2"/>
</dbReference>
<sequence length="1335" mass="152358">MKSFSVYNFRHRLLLLVIIAALPVLVLMLYNTFEQRKQNAYNAQEDSMRILRLVTRNHEQLIKNAELFLSVIAKLPEVRNSSYQNCNEIFSLIQKQYPYYDSVGLIRTDGILQCVVPAIEHQVNLSDRLYFQDVMRTKNFAVGDYRISRVTGKASIHFAYPVLNSKGQVIAVLFAEMNMNWLEKLVNNIDFPSGMTITVVDRNGIVLSRHPDADKWIGKAMPEAAIIRTILDKKAEGKADSIGIDGTHRFYSFSPLFASTGSSNLFIYSGVPIADVYAGANSLLIRNLIGICFIMLLVLSIGWYGGKIFFLQAVEVLLAATDRLAGGDLSARTGMSNRKGELCRLGYNFDIMAVALEKRTQLLNQAEIKYRTLVEQIPAVTYITELGDEGITQYISPQVKKLLGYTQKDLINKQDFRVQKIDGSEYIIQLKKITAKCKVGESYQYEYPLITMDNNVVWVYDQGKIELDETSDKWIAHGFLVDISKRKLAEERLAKSRDFYLSLFEEFPSMIWRSGIDAKCNYFNKSWLNFTGRTMEEEKGGGWATGVHPEDYDRCINTYLNAFNGRASFEMEYRLRRFDGKYRWVVDIGRPFYDQEGNFFGYIGSCYDVTERKQEEERINRDAAQSEALADILQTMAEAGLNCENILKTVTRKISILLGDASVIWLLSEEGDCLRPVAYYHQEQTALDLMDSIFSNFQQYPVENVMSSVIMEAKSLFIPKIELDKLRKIISPDYFQFFDQCAICSLIVVPLRVRGRVIGSLEISRYDPCLPYNEDDLKFIHDLADRLAASIAYATLYDENVRALNRLNALYQGAEKLVQSSIDLNQLTDDVTRTCVKLFGLNMAYLGRTDSSGNLCLINQYPQGSYFHSRNFVSGQNILPGQELTDKVIQSGYPYIIDEVESDPLLDPWRQIVIENGIKTFASFPLINKERSFGTLNLCSEQKSFFTLERVEFFQAYTRMVAATMDNVRLFEEAGRRLKHVEALRNIDMAITSSLDLRVTFQVVMDQVISQLGIDAAVILLLNPYSQTLEYAAGRGFRTNNAERTSSKLGESNAGRAATERRIVHIPNLEQSEKTFLRPDIPDVEGFVTYYGAPLIAKGQVKGVLEIFQRKYFKPDQEWLDFLETLAGQAAIAIDNAGLFNELQRFNDELRLAYDATIEGWSYALDLRDKETEGHSRRVTELTLLLSRAMGMNEADLLHVRWGALLHDIGKMGIPDHILLKPGALNEEEWDIMRRHPVYAYEMLSPINYLRPALDIPYCHHEKWDGSGYPRGIKGLQIPLAARIFAVIDVWDALCSDRPYRSAWPKDRAREFILEQSGKHFDPKVVEKFISLENF</sequence>
<dbReference type="Pfam" id="PF13426">
    <property type="entry name" value="PAS_9"/>
    <property type="match status" value="1"/>
</dbReference>
<evidence type="ECO:0000259" key="16">
    <source>
        <dbReference type="PROSITE" id="PS51832"/>
    </source>
</evidence>
<organism evidence="17 18">
    <name type="scientific">Desulfofarcimen acetoxidans (strain ATCC 49208 / DSM 771 / KCTC 5769 / VKM B-1644 / 5575)</name>
    <name type="common">Desulfotomaculum acetoxidans</name>
    <dbReference type="NCBI Taxonomy" id="485916"/>
    <lineage>
        <taxon>Bacteria</taxon>
        <taxon>Bacillati</taxon>
        <taxon>Bacillota</taxon>
        <taxon>Clostridia</taxon>
        <taxon>Eubacteriales</taxon>
        <taxon>Peptococcaceae</taxon>
        <taxon>Desulfofarcimen</taxon>
    </lineage>
</organism>
<keyword evidence="7" id="KW-0418">Kinase</keyword>
<dbReference type="InterPro" id="IPR001610">
    <property type="entry name" value="PAC"/>
</dbReference>
<dbReference type="PANTHER" id="PTHR45228:SF1">
    <property type="entry name" value="CYCLIC DI-GMP PHOSPHODIESTERASE TM_0186"/>
    <property type="match status" value="1"/>
</dbReference>
<dbReference type="GO" id="GO:0000160">
    <property type="term" value="P:phosphorelay signal transduction system"/>
    <property type="evidence" value="ECO:0007669"/>
    <property type="project" value="UniProtKB-KW"/>
</dbReference>
<evidence type="ECO:0000256" key="1">
    <source>
        <dbReference type="ARBA" id="ARBA00004651"/>
    </source>
</evidence>
<dbReference type="PROSITE" id="PS51832">
    <property type="entry name" value="HD_GYP"/>
    <property type="match status" value="1"/>
</dbReference>
<dbReference type="Pfam" id="PF13487">
    <property type="entry name" value="HD_5"/>
    <property type="match status" value="1"/>
</dbReference>
<feature type="domain" description="PAC" evidence="14">
    <location>
        <begin position="443"/>
        <end position="495"/>
    </location>
</feature>
<dbReference type="CDD" id="cd00130">
    <property type="entry name" value="PAS"/>
    <property type="match status" value="2"/>
</dbReference>
<feature type="domain" description="HAMP" evidence="15">
    <location>
        <begin position="308"/>
        <end position="361"/>
    </location>
</feature>